<organism evidence="3 4">
    <name type="scientific">Solirubrobacter pauli</name>
    <dbReference type="NCBI Taxonomy" id="166793"/>
    <lineage>
        <taxon>Bacteria</taxon>
        <taxon>Bacillati</taxon>
        <taxon>Actinomycetota</taxon>
        <taxon>Thermoleophilia</taxon>
        <taxon>Solirubrobacterales</taxon>
        <taxon>Solirubrobacteraceae</taxon>
        <taxon>Solirubrobacter</taxon>
    </lineage>
</organism>
<accession>A0A660L7B1</accession>
<protein>
    <recommendedName>
        <fullName evidence="5">Peptidase M23-like protein</fullName>
    </recommendedName>
</protein>
<feature type="region of interest" description="Disordered" evidence="1">
    <location>
        <begin position="444"/>
        <end position="493"/>
    </location>
</feature>
<dbReference type="AlphaFoldDB" id="A0A660L7B1"/>
<evidence type="ECO:0000313" key="4">
    <source>
        <dbReference type="Proteomes" id="UP000278962"/>
    </source>
</evidence>
<proteinExistence type="predicted"/>
<gene>
    <name evidence="3" type="ORF">C8N24_0742</name>
</gene>
<name>A0A660L7B1_9ACTN</name>
<feature type="chain" id="PRO_5024865817" description="Peptidase M23-like protein" evidence="2">
    <location>
        <begin position="36"/>
        <end position="563"/>
    </location>
</feature>
<evidence type="ECO:0000313" key="3">
    <source>
        <dbReference type="EMBL" id="RKQ90927.1"/>
    </source>
</evidence>
<feature type="signal peptide" evidence="2">
    <location>
        <begin position="1"/>
        <end position="35"/>
    </location>
</feature>
<sequence>MITYVRSMRRSQLRTLVRAVVACLAVALCCLPAEASATPERATILSPADGSLTSSPLESPPHHTPFTGDWAVDIAGAVGRPVYARFANVSGSLALNVIGRFEPCASPNQGTAGIGLRVQVSVDGVALGVVNYVHLANARGNGPVGNGEQLGTMSSGTRTSCWTGAHVHMEPRNDSKYSCFQSTPLGAGLGGGSKLGVLGGEYAAAKNQLCPPGAVDAAAGTSPRGAYDEASSPGAGTVRVRGWTYDPDAPTSTGAIHVYVGGPAGSPGAEGHAFNADAVRADVAAAFPGVGDRHGLDVTFGTGKRGAQTVCAYAINIAAGGENVGLGCKTVTIDEPNPFGNFESADSPAGGQLHVSGWATDRNAFTQPLTMHVYIGGPAGTPDAEFRVLTAGRERRDVAAAVAGAGAAHGFDDILTTARRGSQAVCVYAINVGPGENIALGCKTVTIQDPPPPTADAGANDPAPAPSAAPPDPTASPVPATAPTTAPGSARRTLARTVRLARASCSRARLRLSGQNASIARATRLRRGRCRLTIVTTAPAGTRYDLLIRRSGNTVRRASAIGV</sequence>
<keyword evidence="4" id="KW-1185">Reference proteome</keyword>
<comment type="caution">
    <text evidence="3">The sequence shown here is derived from an EMBL/GenBank/DDBJ whole genome shotgun (WGS) entry which is preliminary data.</text>
</comment>
<evidence type="ECO:0000256" key="2">
    <source>
        <dbReference type="SAM" id="SignalP"/>
    </source>
</evidence>
<evidence type="ECO:0000256" key="1">
    <source>
        <dbReference type="SAM" id="MobiDB-lite"/>
    </source>
</evidence>
<keyword evidence="2" id="KW-0732">Signal</keyword>
<dbReference type="Proteomes" id="UP000278962">
    <property type="component" value="Unassembled WGS sequence"/>
</dbReference>
<feature type="compositionally biased region" description="Low complexity" evidence="1">
    <location>
        <begin position="477"/>
        <end position="493"/>
    </location>
</feature>
<feature type="compositionally biased region" description="Pro residues" evidence="1">
    <location>
        <begin position="463"/>
        <end position="476"/>
    </location>
</feature>
<dbReference type="EMBL" id="RBIL01000001">
    <property type="protein sequence ID" value="RKQ90927.1"/>
    <property type="molecule type" value="Genomic_DNA"/>
</dbReference>
<reference evidence="3 4" key="1">
    <citation type="submission" date="2018-10" db="EMBL/GenBank/DDBJ databases">
        <title>Genomic Encyclopedia of Archaeal and Bacterial Type Strains, Phase II (KMG-II): from individual species to whole genera.</title>
        <authorList>
            <person name="Goeker M."/>
        </authorList>
    </citation>
    <scope>NUCLEOTIDE SEQUENCE [LARGE SCALE GENOMIC DNA]</scope>
    <source>
        <strain evidence="3 4">DSM 14954</strain>
    </source>
</reference>
<evidence type="ECO:0008006" key="5">
    <source>
        <dbReference type="Google" id="ProtNLM"/>
    </source>
</evidence>